<evidence type="ECO:0000313" key="1">
    <source>
        <dbReference type="EMBL" id="GFT94471.1"/>
    </source>
</evidence>
<sequence length="107" mass="12364">MWKLAALNGTRKVFSTLSRPWGTEFHRFVCQIPKSVEARDRKENNCAKTRKLQNSQPNIQSMDVLENTDGNADNPFSTNTDTKIPSEYFSFFFPPSKNMKKFISQIL</sequence>
<evidence type="ECO:0000313" key="2">
    <source>
        <dbReference type="Proteomes" id="UP000887013"/>
    </source>
</evidence>
<dbReference type="EMBL" id="BMAW01121515">
    <property type="protein sequence ID" value="GFT94471.1"/>
    <property type="molecule type" value="Genomic_DNA"/>
</dbReference>
<gene>
    <name evidence="1" type="ORF">NPIL_487761</name>
</gene>
<name>A0A8X6U5S9_NEPPI</name>
<keyword evidence="2" id="KW-1185">Reference proteome</keyword>
<dbReference type="AlphaFoldDB" id="A0A8X6U5S9"/>
<dbReference type="Proteomes" id="UP000887013">
    <property type="component" value="Unassembled WGS sequence"/>
</dbReference>
<proteinExistence type="predicted"/>
<organism evidence="1 2">
    <name type="scientific">Nephila pilipes</name>
    <name type="common">Giant wood spider</name>
    <name type="synonym">Nephila maculata</name>
    <dbReference type="NCBI Taxonomy" id="299642"/>
    <lineage>
        <taxon>Eukaryota</taxon>
        <taxon>Metazoa</taxon>
        <taxon>Ecdysozoa</taxon>
        <taxon>Arthropoda</taxon>
        <taxon>Chelicerata</taxon>
        <taxon>Arachnida</taxon>
        <taxon>Araneae</taxon>
        <taxon>Araneomorphae</taxon>
        <taxon>Entelegynae</taxon>
        <taxon>Araneoidea</taxon>
        <taxon>Nephilidae</taxon>
        <taxon>Nephila</taxon>
    </lineage>
</organism>
<protein>
    <submittedName>
        <fullName evidence="1">Uncharacterized protein</fullName>
    </submittedName>
</protein>
<reference evidence="1" key="1">
    <citation type="submission" date="2020-08" db="EMBL/GenBank/DDBJ databases">
        <title>Multicomponent nature underlies the extraordinary mechanical properties of spider dragline silk.</title>
        <authorList>
            <person name="Kono N."/>
            <person name="Nakamura H."/>
            <person name="Mori M."/>
            <person name="Yoshida Y."/>
            <person name="Ohtoshi R."/>
            <person name="Malay A.D."/>
            <person name="Moran D.A.P."/>
            <person name="Tomita M."/>
            <person name="Numata K."/>
            <person name="Arakawa K."/>
        </authorList>
    </citation>
    <scope>NUCLEOTIDE SEQUENCE</scope>
</reference>
<comment type="caution">
    <text evidence="1">The sequence shown here is derived from an EMBL/GenBank/DDBJ whole genome shotgun (WGS) entry which is preliminary data.</text>
</comment>
<accession>A0A8X6U5S9</accession>